<proteinExistence type="predicted"/>
<keyword evidence="3" id="KW-1185">Reference proteome</keyword>
<dbReference type="EMBL" id="JAUFPX010000014">
    <property type="protein sequence ID" value="MDN3591971.1"/>
    <property type="molecule type" value="Genomic_DNA"/>
</dbReference>
<dbReference type="InterPro" id="IPR019613">
    <property type="entry name" value="DUF4198"/>
</dbReference>
<reference evidence="3" key="1">
    <citation type="journal article" date="2019" name="Int. J. Syst. Evol. Microbiol.">
        <title>The Global Catalogue of Microorganisms (GCM) 10K type strain sequencing project: providing services to taxonomists for standard genome sequencing and annotation.</title>
        <authorList>
            <consortium name="The Broad Institute Genomics Platform"/>
            <consortium name="The Broad Institute Genome Sequencing Center for Infectious Disease"/>
            <person name="Wu L."/>
            <person name="Ma J."/>
        </authorList>
    </citation>
    <scope>NUCLEOTIDE SEQUENCE [LARGE SCALE GENOMIC DNA]</scope>
    <source>
        <strain evidence="3">CECT 7069</strain>
    </source>
</reference>
<evidence type="ECO:0000256" key="1">
    <source>
        <dbReference type="SAM" id="SignalP"/>
    </source>
</evidence>
<sequence>MRRLTLAVLASLALAGPAAAHRVWMLPSSTVLSGTDAWVTLDAAVSNDLFVFEHVPLRLDGLNVTGPDGAAVTPENTATGKFRSTFDLHLIKPGSYRAAVTNEGLIASYKVGGQQKRWRGKADSMAREIPADAQDVRLTESIQRTETFVTVGKPNAAAFAPSGKGLELRFDTHPNNLAAGESARFTLLLDGAPAPGIDVEVVRGGSRYRDKSEEVKLKSGPDGTVTVPFAQAGLYWFGAETQDDKARTAGARRRAVYNATFEVLPQ</sequence>
<comment type="caution">
    <text evidence="2">The sequence shown here is derived from an EMBL/GenBank/DDBJ whole genome shotgun (WGS) entry which is preliminary data.</text>
</comment>
<name>A0ABT8BLB9_9HYPH</name>
<gene>
    <name evidence="2" type="ORF">QWZ12_15330</name>
</gene>
<dbReference type="RefSeq" id="WP_238227864.1">
    <property type="nucleotide sequence ID" value="NZ_BPQD01000038.1"/>
</dbReference>
<feature type="signal peptide" evidence="1">
    <location>
        <begin position="1"/>
        <end position="20"/>
    </location>
</feature>
<evidence type="ECO:0000313" key="2">
    <source>
        <dbReference type="EMBL" id="MDN3591971.1"/>
    </source>
</evidence>
<dbReference type="Proteomes" id="UP001224644">
    <property type="component" value="Unassembled WGS sequence"/>
</dbReference>
<dbReference type="Pfam" id="PF10670">
    <property type="entry name" value="DUF4198"/>
    <property type="match status" value="1"/>
</dbReference>
<feature type="chain" id="PRO_5046548850" evidence="1">
    <location>
        <begin position="21"/>
        <end position="266"/>
    </location>
</feature>
<accession>A0ABT8BLB9</accession>
<organism evidence="2 3">
    <name type="scientific">Methylobacterium adhaesivum</name>
    <dbReference type="NCBI Taxonomy" id="333297"/>
    <lineage>
        <taxon>Bacteria</taxon>
        <taxon>Pseudomonadati</taxon>
        <taxon>Pseudomonadota</taxon>
        <taxon>Alphaproteobacteria</taxon>
        <taxon>Hyphomicrobiales</taxon>
        <taxon>Methylobacteriaceae</taxon>
        <taxon>Methylobacterium</taxon>
    </lineage>
</organism>
<keyword evidence="1" id="KW-0732">Signal</keyword>
<evidence type="ECO:0000313" key="3">
    <source>
        <dbReference type="Proteomes" id="UP001224644"/>
    </source>
</evidence>
<protein>
    <submittedName>
        <fullName evidence="2">DUF4198 domain-containing protein</fullName>
    </submittedName>
</protein>